<comment type="caution">
    <text evidence="1">The sequence shown here is derived from an EMBL/GenBank/DDBJ whole genome shotgun (WGS) entry which is preliminary data.</text>
</comment>
<accession>A0ACB7SDW5</accession>
<evidence type="ECO:0000313" key="2">
    <source>
        <dbReference type="Proteomes" id="UP000821845"/>
    </source>
</evidence>
<dbReference type="Proteomes" id="UP000821845">
    <property type="component" value="Chromosome 4"/>
</dbReference>
<evidence type="ECO:0000313" key="1">
    <source>
        <dbReference type="EMBL" id="KAH6931908.1"/>
    </source>
</evidence>
<reference evidence="1" key="1">
    <citation type="submission" date="2020-05" db="EMBL/GenBank/DDBJ databases">
        <title>Large-scale comparative analyses of tick genomes elucidate their genetic diversity and vector capacities.</title>
        <authorList>
            <person name="Jia N."/>
            <person name="Wang J."/>
            <person name="Shi W."/>
            <person name="Du L."/>
            <person name="Sun Y."/>
            <person name="Zhan W."/>
            <person name="Jiang J."/>
            <person name="Wang Q."/>
            <person name="Zhang B."/>
            <person name="Ji P."/>
            <person name="Sakyi L.B."/>
            <person name="Cui X."/>
            <person name="Yuan T."/>
            <person name="Jiang B."/>
            <person name="Yang W."/>
            <person name="Lam T.T.-Y."/>
            <person name="Chang Q."/>
            <person name="Ding S."/>
            <person name="Wang X."/>
            <person name="Zhu J."/>
            <person name="Ruan X."/>
            <person name="Zhao L."/>
            <person name="Wei J."/>
            <person name="Que T."/>
            <person name="Du C."/>
            <person name="Cheng J."/>
            <person name="Dai P."/>
            <person name="Han X."/>
            <person name="Huang E."/>
            <person name="Gao Y."/>
            <person name="Liu J."/>
            <person name="Shao H."/>
            <person name="Ye R."/>
            <person name="Li L."/>
            <person name="Wei W."/>
            <person name="Wang X."/>
            <person name="Wang C."/>
            <person name="Yang T."/>
            <person name="Huo Q."/>
            <person name="Li W."/>
            <person name="Guo W."/>
            <person name="Chen H."/>
            <person name="Zhou L."/>
            <person name="Ni X."/>
            <person name="Tian J."/>
            <person name="Zhou Y."/>
            <person name="Sheng Y."/>
            <person name="Liu T."/>
            <person name="Pan Y."/>
            <person name="Xia L."/>
            <person name="Li J."/>
            <person name="Zhao F."/>
            <person name="Cao W."/>
        </authorList>
    </citation>
    <scope>NUCLEOTIDE SEQUENCE</scope>
    <source>
        <strain evidence="1">Hyas-2018</strain>
    </source>
</reference>
<gene>
    <name evidence="1" type="ORF">HPB50_001450</name>
</gene>
<proteinExistence type="predicted"/>
<keyword evidence="2" id="KW-1185">Reference proteome</keyword>
<dbReference type="EMBL" id="CM023484">
    <property type="protein sequence ID" value="KAH6931908.1"/>
    <property type="molecule type" value="Genomic_DNA"/>
</dbReference>
<name>A0ACB7SDW5_HYAAI</name>
<sequence>MSVQYCGVVGCPNGPGGKSARKTEREAGDDAWLAFHRVPSVEPRRSLWLTAVAFRKLEEKKLLVCSVHFRREDYTFDPVLCLSLGAYKRPFLNSDAVPSLLLGYDEQAPLQGEICGCQHLPCDKLMKPFAVATVSLEISLALQWKSLFAPQQLRVTSS</sequence>
<protein>
    <submittedName>
        <fullName evidence="1">Uncharacterized protein</fullName>
    </submittedName>
</protein>
<organism evidence="1 2">
    <name type="scientific">Hyalomma asiaticum</name>
    <name type="common">Tick</name>
    <dbReference type="NCBI Taxonomy" id="266040"/>
    <lineage>
        <taxon>Eukaryota</taxon>
        <taxon>Metazoa</taxon>
        <taxon>Ecdysozoa</taxon>
        <taxon>Arthropoda</taxon>
        <taxon>Chelicerata</taxon>
        <taxon>Arachnida</taxon>
        <taxon>Acari</taxon>
        <taxon>Parasitiformes</taxon>
        <taxon>Ixodida</taxon>
        <taxon>Ixodoidea</taxon>
        <taxon>Ixodidae</taxon>
        <taxon>Hyalomminae</taxon>
        <taxon>Hyalomma</taxon>
    </lineage>
</organism>